<dbReference type="GO" id="GO:0061504">
    <property type="term" value="P:cyclic threonylcarbamoyladenosine biosynthetic process"/>
    <property type="evidence" value="ECO:0007669"/>
    <property type="project" value="TreeGrafter"/>
</dbReference>
<feature type="domain" description="THIF-type NAD/FAD binding fold" evidence="1">
    <location>
        <begin position="17"/>
        <end position="166"/>
    </location>
</feature>
<dbReference type="GO" id="GO:0061503">
    <property type="term" value="F:tRNA threonylcarbamoyladenosine dehydratase"/>
    <property type="evidence" value="ECO:0007669"/>
    <property type="project" value="TreeGrafter"/>
</dbReference>
<protein>
    <submittedName>
        <fullName evidence="2">tRNA threonylcarbamoyladenosine dehydratase</fullName>
    </submittedName>
</protein>
<comment type="caution">
    <text evidence="2">The sequence shown here is derived from an EMBL/GenBank/DDBJ whole genome shotgun (WGS) entry which is preliminary data.</text>
</comment>
<dbReference type="InterPro" id="IPR000594">
    <property type="entry name" value="ThiF_NAD_FAD-bd"/>
</dbReference>
<dbReference type="Gene3D" id="3.40.50.720">
    <property type="entry name" value="NAD(P)-binding Rossmann-like Domain"/>
    <property type="match status" value="1"/>
</dbReference>
<evidence type="ECO:0000259" key="1">
    <source>
        <dbReference type="Pfam" id="PF00899"/>
    </source>
</evidence>
<dbReference type="CDD" id="cd00755">
    <property type="entry name" value="YgdL_like"/>
    <property type="match status" value="1"/>
</dbReference>
<gene>
    <name evidence="2" type="ORF">ESB00_15405</name>
</gene>
<dbReference type="GO" id="GO:0008641">
    <property type="term" value="F:ubiquitin-like modifier activating enzyme activity"/>
    <property type="evidence" value="ECO:0007669"/>
    <property type="project" value="InterPro"/>
</dbReference>
<dbReference type="EMBL" id="SDHX01000002">
    <property type="protein sequence ID" value="RXK53093.1"/>
    <property type="molecule type" value="Genomic_DNA"/>
</dbReference>
<sequence>MDLPEDYLQRFGGLGRLYGMAALPRLQAAHVAVIGVGGVGSWTVEGLARSGIGALTLIDLDDVCVTNVNRQLPALDGNIGRPKVVALAERVRLINPACRVTTVTEFFTAESAARLLATRCDWVVDCIDKVSNKALVLAECVKRGQPVVTVGGAGGKRDATRIRTGDLGGAHGDDLLKLVRRKLRRDHGFAKGEGNDYGIPCVSSQEKPVYPWANGTCATEPEPGSNLQLDCASGFGTAVFVTAAFGLAASGEVVKRVAAG</sequence>
<dbReference type="InterPro" id="IPR035985">
    <property type="entry name" value="Ubiquitin-activating_enz"/>
</dbReference>
<evidence type="ECO:0000313" key="2">
    <source>
        <dbReference type="EMBL" id="RXK53093.1"/>
    </source>
</evidence>
<name>A0A4Q1C491_9BACT</name>
<dbReference type="Proteomes" id="UP000290218">
    <property type="component" value="Unassembled WGS sequence"/>
</dbReference>
<dbReference type="OrthoDB" id="9804150at2"/>
<dbReference type="InterPro" id="IPR045886">
    <property type="entry name" value="ThiF/MoeB/HesA"/>
</dbReference>
<keyword evidence="3" id="KW-1185">Reference proteome</keyword>
<reference evidence="2 3" key="1">
    <citation type="submission" date="2019-01" db="EMBL/GenBank/DDBJ databases">
        <title>Lacunisphaera sp. strain TWA-58.</title>
        <authorList>
            <person name="Chen W.-M."/>
        </authorList>
    </citation>
    <scope>NUCLEOTIDE SEQUENCE [LARGE SCALE GENOMIC DNA]</scope>
    <source>
        <strain evidence="2 3">TWA-58</strain>
    </source>
</reference>
<dbReference type="PANTHER" id="PTHR43267">
    <property type="entry name" value="TRNA THREONYLCARBAMOYLADENOSINE DEHYDRATASE"/>
    <property type="match status" value="1"/>
</dbReference>
<dbReference type="AlphaFoldDB" id="A0A4Q1C491"/>
<accession>A0A4Q1C491</accession>
<dbReference type="PANTHER" id="PTHR43267:SF1">
    <property type="entry name" value="TRNA THREONYLCARBAMOYLADENOSINE DEHYDRATASE"/>
    <property type="match status" value="1"/>
</dbReference>
<proteinExistence type="predicted"/>
<dbReference type="RefSeq" id="WP_129048681.1">
    <property type="nucleotide sequence ID" value="NZ_SDHX01000002.1"/>
</dbReference>
<organism evidence="2 3">
    <name type="scientific">Oleiharenicola lentus</name>
    <dbReference type="NCBI Taxonomy" id="2508720"/>
    <lineage>
        <taxon>Bacteria</taxon>
        <taxon>Pseudomonadati</taxon>
        <taxon>Verrucomicrobiota</taxon>
        <taxon>Opitutia</taxon>
        <taxon>Opitutales</taxon>
        <taxon>Opitutaceae</taxon>
        <taxon>Oleiharenicola</taxon>
    </lineage>
</organism>
<dbReference type="Pfam" id="PF00899">
    <property type="entry name" value="ThiF"/>
    <property type="match status" value="1"/>
</dbReference>
<dbReference type="SUPFAM" id="SSF69572">
    <property type="entry name" value="Activating enzymes of the ubiquitin-like proteins"/>
    <property type="match status" value="1"/>
</dbReference>
<evidence type="ECO:0000313" key="3">
    <source>
        <dbReference type="Proteomes" id="UP000290218"/>
    </source>
</evidence>